<evidence type="ECO:0000313" key="1">
    <source>
        <dbReference type="EMBL" id="KAK0486820.1"/>
    </source>
</evidence>
<organism evidence="1 2">
    <name type="scientific">Armillaria luteobubalina</name>
    <dbReference type="NCBI Taxonomy" id="153913"/>
    <lineage>
        <taxon>Eukaryota</taxon>
        <taxon>Fungi</taxon>
        <taxon>Dikarya</taxon>
        <taxon>Basidiomycota</taxon>
        <taxon>Agaricomycotina</taxon>
        <taxon>Agaricomycetes</taxon>
        <taxon>Agaricomycetidae</taxon>
        <taxon>Agaricales</taxon>
        <taxon>Marasmiineae</taxon>
        <taxon>Physalacriaceae</taxon>
        <taxon>Armillaria</taxon>
    </lineage>
</organism>
<keyword evidence="2" id="KW-1185">Reference proteome</keyword>
<proteinExistence type="predicted"/>
<sequence length="56" mass="6257">SRFNNTQIACVELLLPHQGSKYEMLRRLQLSIALTPAERLQVIAGYQLPCLAACTI</sequence>
<name>A0AA39PM22_9AGAR</name>
<protein>
    <submittedName>
        <fullName evidence="1">Uncharacterized protein</fullName>
    </submittedName>
</protein>
<dbReference type="AlphaFoldDB" id="A0AA39PM22"/>
<feature type="non-terminal residue" evidence="1">
    <location>
        <position position="1"/>
    </location>
</feature>
<dbReference type="Proteomes" id="UP001175228">
    <property type="component" value="Unassembled WGS sequence"/>
</dbReference>
<reference evidence="1" key="1">
    <citation type="submission" date="2023-06" db="EMBL/GenBank/DDBJ databases">
        <authorList>
            <consortium name="Lawrence Berkeley National Laboratory"/>
            <person name="Ahrendt S."/>
            <person name="Sahu N."/>
            <person name="Indic B."/>
            <person name="Wong-Bajracharya J."/>
            <person name="Merenyi Z."/>
            <person name="Ke H.-M."/>
            <person name="Monk M."/>
            <person name="Kocsube S."/>
            <person name="Drula E."/>
            <person name="Lipzen A."/>
            <person name="Balint B."/>
            <person name="Henrissat B."/>
            <person name="Andreopoulos B."/>
            <person name="Martin F.M."/>
            <person name="Harder C.B."/>
            <person name="Rigling D."/>
            <person name="Ford K.L."/>
            <person name="Foster G.D."/>
            <person name="Pangilinan J."/>
            <person name="Papanicolaou A."/>
            <person name="Barry K."/>
            <person name="LaButti K."/>
            <person name="Viragh M."/>
            <person name="Koriabine M."/>
            <person name="Yan M."/>
            <person name="Riley R."/>
            <person name="Champramary S."/>
            <person name="Plett K.L."/>
            <person name="Tsai I.J."/>
            <person name="Slot J."/>
            <person name="Sipos G."/>
            <person name="Plett J."/>
            <person name="Nagy L.G."/>
            <person name="Grigoriev I.V."/>
        </authorList>
    </citation>
    <scope>NUCLEOTIDE SEQUENCE</scope>
    <source>
        <strain evidence="1">HWK02</strain>
    </source>
</reference>
<evidence type="ECO:0000313" key="2">
    <source>
        <dbReference type="Proteomes" id="UP001175228"/>
    </source>
</evidence>
<comment type="caution">
    <text evidence="1">The sequence shown here is derived from an EMBL/GenBank/DDBJ whole genome shotgun (WGS) entry which is preliminary data.</text>
</comment>
<accession>A0AA39PM22</accession>
<gene>
    <name evidence="1" type="ORF">EDD18DRAFT_1082687</name>
</gene>
<dbReference type="EMBL" id="JAUEPU010000045">
    <property type="protein sequence ID" value="KAK0486820.1"/>
    <property type="molecule type" value="Genomic_DNA"/>
</dbReference>